<dbReference type="SUPFAM" id="SSF50129">
    <property type="entry name" value="GroES-like"/>
    <property type="match status" value="1"/>
</dbReference>
<evidence type="ECO:0000313" key="2">
    <source>
        <dbReference type="Proteomes" id="UP000257706"/>
    </source>
</evidence>
<dbReference type="AlphaFoldDB" id="A0A3B9IUF4"/>
<reference evidence="1 2" key="1">
    <citation type="journal article" date="2018" name="Nat. Biotechnol.">
        <title>A standardized bacterial taxonomy based on genome phylogeny substantially revises the tree of life.</title>
        <authorList>
            <person name="Parks D.H."/>
            <person name="Chuvochina M."/>
            <person name="Waite D.W."/>
            <person name="Rinke C."/>
            <person name="Skarshewski A."/>
            <person name="Chaumeil P.A."/>
            <person name="Hugenholtz P."/>
        </authorList>
    </citation>
    <scope>NUCLEOTIDE SEQUENCE [LARGE SCALE GENOMIC DNA]</scope>
    <source>
        <strain evidence="1">UBA8739</strain>
    </source>
</reference>
<dbReference type="InterPro" id="IPR011032">
    <property type="entry name" value="GroES-like_sf"/>
</dbReference>
<sequence length="43" mass="4633">MTGTASKNRQWVLAAHPDGKATADTWRMIDSPMPEPGPGQILV</sequence>
<comment type="caution">
    <text evidence="1">The sequence shown here is derived from an EMBL/GenBank/DDBJ whole genome shotgun (WGS) entry which is preliminary data.</text>
</comment>
<accession>A0A3B9IUF4</accession>
<proteinExistence type="predicted"/>
<name>A0A3B9IUF4_9PROT</name>
<dbReference type="Proteomes" id="UP000257706">
    <property type="component" value="Unassembled WGS sequence"/>
</dbReference>
<organism evidence="1 2">
    <name type="scientific">Tistrella mobilis</name>
    <dbReference type="NCBI Taxonomy" id="171437"/>
    <lineage>
        <taxon>Bacteria</taxon>
        <taxon>Pseudomonadati</taxon>
        <taxon>Pseudomonadota</taxon>
        <taxon>Alphaproteobacteria</taxon>
        <taxon>Geminicoccales</taxon>
        <taxon>Geminicoccaceae</taxon>
        <taxon>Tistrella</taxon>
    </lineage>
</organism>
<protein>
    <submittedName>
        <fullName evidence="1">NADP-dependent oxidoreductase</fullName>
    </submittedName>
</protein>
<evidence type="ECO:0000313" key="1">
    <source>
        <dbReference type="EMBL" id="HAE51444.1"/>
    </source>
</evidence>
<dbReference type="EMBL" id="DMAI01000482">
    <property type="protein sequence ID" value="HAE51444.1"/>
    <property type="molecule type" value="Genomic_DNA"/>
</dbReference>
<feature type="non-terminal residue" evidence="1">
    <location>
        <position position="43"/>
    </location>
</feature>
<gene>
    <name evidence="1" type="ORF">DCK97_28935</name>
</gene>
<dbReference type="Gene3D" id="3.90.180.10">
    <property type="entry name" value="Medium-chain alcohol dehydrogenases, catalytic domain"/>
    <property type="match status" value="1"/>
</dbReference>